<evidence type="ECO:0000313" key="2">
    <source>
        <dbReference type="EMBL" id="QXQ14845.1"/>
    </source>
</evidence>
<evidence type="ECO:0000313" key="3">
    <source>
        <dbReference type="Proteomes" id="UP000887023"/>
    </source>
</evidence>
<gene>
    <name evidence="2" type="ORF">KV203_05540</name>
</gene>
<organism evidence="2 3">
    <name type="scientific">Skermania pinensis</name>
    <dbReference type="NCBI Taxonomy" id="39122"/>
    <lineage>
        <taxon>Bacteria</taxon>
        <taxon>Bacillati</taxon>
        <taxon>Actinomycetota</taxon>
        <taxon>Actinomycetes</taxon>
        <taxon>Mycobacteriales</taxon>
        <taxon>Gordoniaceae</taxon>
        <taxon>Skermania</taxon>
    </lineage>
</organism>
<keyword evidence="3" id="KW-1185">Reference proteome</keyword>
<feature type="region of interest" description="Disordered" evidence="1">
    <location>
        <begin position="1"/>
        <end position="49"/>
    </location>
</feature>
<evidence type="ECO:0000256" key="1">
    <source>
        <dbReference type="SAM" id="MobiDB-lite"/>
    </source>
</evidence>
<sequence length="106" mass="11704">MSETVQRYRPTTGRGGVDDLDDPAPWTGPAPLRARAVEPGPPRDRAIRGRNGETIAWTVYFLPAPDLTGEDELVVRGDRCRVQILDWRSPYTTRTGLVALCTLGRG</sequence>
<dbReference type="RefSeq" id="WP_066474835.1">
    <property type="nucleotide sequence ID" value="NZ_CBCRUZ010000014.1"/>
</dbReference>
<evidence type="ECO:0008006" key="4">
    <source>
        <dbReference type="Google" id="ProtNLM"/>
    </source>
</evidence>
<reference evidence="2" key="1">
    <citation type="submission" date="2021-07" db="EMBL/GenBank/DDBJ databases">
        <title>Candidatus Kaistella beijingensis sp. nov. isolated from a municipal wastewater treatment plant is involved in sludge foaming.</title>
        <authorList>
            <person name="Song Y."/>
            <person name="Liu S.-J."/>
        </authorList>
    </citation>
    <scope>NUCLEOTIDE SEQUENCE</scope>
    <source>
        <strain evidence="2">DSM 43998</strain>
    </source>
</reference>
<dbReference type="EMBL" id="CP079105">
    <property type="protein sequence ID" value="QXQ14845.1"/>
    <property type="molecule type" value="Genomic_DNA"/>
</dbReference>
<proteinExistence type="predicted"/>
<protein>
    <recommendedName>
        <fullName evidence="4">Head-tail adaptor protein</fullName>
    </recommendedName>
</protein>
<accession>A0ABX8SAF6</accession>
<name>A0ABX8SAF6_9ACTN</name>
<dbReference type="Proteomes" id="UP000887023">
    <property type="component" value="Chromosome"/>
</dbReference>